<evidence type="ECO:0000256" key="8">
    <source>
        <dbReference type="ARBA" id="ARBA00023239"/>
    </source>
</evidence>
<dbReference type="GO" id="GO:0005737">
    <property type="term" value="C:cytoplasm"/>
    <property type="evidence" value="ECO:0007669"/>
    <property type="project" value="UniProtKB-SubCell"/>
</dbReference>
<dbReference type="FunFam" id="3.20.20.70:FF:000006">
    <property type="entry name" value="Imidazole glycerol phosphate synthase subunit HisF"/>
    <property type="match status" value="1"/>
</dbReference>
<proteinExistence type="inferred from homology"/>
<comment type="pathway">
    <text evidence="2 11">Amino-acid biosynthesis; L-histidine biosynthesis; L-histidine from 5-phospho-alpha-D-ribose 1-diphosphate: step 5/9.</text>
</comment>
<dbReference type="PANTHER" id="PTHR21235">
    <property type="entry name" value="IMIDAZOLE GLYCEROL PHOSPHATE SYNTHASE SUBUNIT HISF/H IGP SYNTHASE SUBUNIT HISF/H"/>
    <property type="match status" value="1"/>
</dbReference>
<comment type="function">
    <text evidence="9 11">IGPS catalyzes the conversion of PRFAR and glutamine to IGP, AICAR and glutamate. The HisF subunit catalyzes the cyclization activity that produces IGP and AICAR from PRFAR using the ammonia provided by the HisH subunit.</text>
</comment>
<evidence type="ECO:0000313" key="14">
    <source>
        <dbReference type="Proteomes" id="UP000477311"/>
    </source>
</evidence>
<keyword evidence="6 11" id="KW-0028">Amino-acid biosynthesis</keyword>
<dbReference type="CDD" id="cd04731">
    <property type="entry name" value="HisF"/>
    <property type="match status" value="1"/>
</dbReference>
<evidence type="ECO:0000256" key="9">
    <source>
        <dbReference type="ARBA" id="ARBA00025475"/>
    </source>
</evidence>
<sequence>MLAKRVIPCLDVHQGKVTRGVRFGRAEAGELRDVGDPVELAVRYNEQGADEMVFFDITASAEGRAAMVQVIERTADQCFMPLTVGGGIRTLEDMQVMLRAGADKVSINTAALANPDLIRAGAEKFGSQCIVVSIDCKRVAPDRWQVFSHGGRRATEWEAVAWAREAVRLGAGEIVLNSIDADGTRAGYDLEITRRVSEAVGVPVVASGGAGSLEHMAQVLLEGRADAVLAASIFHFGDYTVGDVKRYLASRGIPVRLEPEIEVFENRPKR</sequence>
<dbReference type="Pfam" id="PF00977">
    <property type="entry name" value="His_biosynth"/>
    <property type="match status" value="1"/>
</dbReference>
<dbReference type="GO" id="GO:0000107">
    <property type="term" value="F:imidazoleglycerol-phosphate synthase activity"/>
    <property type="evidence" value="ECO:0007669"/>
    <property type="project" value="UniProtKB-UniRule"/>
</dbReference>
<comment type="similarity">
    <text evidence="3 11 12">Belongs to the HisA/HisF family.</text>
</comment>
<accession>A0A6M1RMX9</accession>
<dbReference type="InterPro" id="IPR013785">
    <property type="entry name" value="Aldolase_TIM"/>
</dbReference>
<evidence type="ECO:0000256" key="7">
    <source>
        <dbReference type="ARBA" id="ARBA00023102"/>
    </source>
</evidence>
<dbReference type="InterPro" id="IPR050064">
    <property type="entry name" value="IGPS_HisA/HisF"/>
</dbReference>
<dbReference type="RefSeq" id="WP_165105393.1">
    <property type="nucleotide sequence ID" value="NZ_JAAKYA010000010.1"/>
</dbReference>
<evidence type="ECO:0000256" key="4">
    <source>
        <dbReference type="ARBA" id="ARBA00011152"/>
    </source>
</evidence>
<dbReference type="AlphaFoldDB" id="A0A6M1RMX9"/>
<dbReference type="UniPathway" id="UPA00031">
    <property type="reaction ID" value="UER00010"/>
</dbReference>
<evidence type="ECO:0000256" key="3">
    <source>
        <dbReference type="ARBA" id="ARBA00009667"/>
    </source>
</evidence>
<comment type="caution">
    <text evidence="13">The sequence shown here is derived from an EMBL/GenBank/DDBJ whole genome shotgun (WGS) entry which is preliminary data.</text>
</comment>
<dbReference type="EMBL" id="JAAKYA010000010">
    <property type="protein sequence ID" value="NGO38085.1"/>
    <property type="molecule type" value="Genomic_DNA"/>
</dbReference>
<comment type="subcellular location">
    <subcellularLocation>
        <location evidence="1 11">Cytoplasm</location>
    </subcellularLocation>
</comment>
<dbReference type="Gene3D" id="3.20.20.70">
    <property type="entry name" value="Aldolase class I"/>
    <property type="match status" value="1"/>
</dbReference>
<dbReference type="InterPro" id="IPR006062">
    <property type="entry name" value="His_biosynth"/>
</dbReference>
<feature type="active site" evidence="11">
    <location>
        <position position="135"/>
    </location>
</feature>
<gene>
    <name evidence="11 13" type="primary">hisF</name>
    <name evidence="13" type="ORF">G4L39_01560</name>
</gene>
<dbReference type="Proteomes" id="UP000477311">
    <property type="component" value="Unassembled WGS sequence"/>
</dbReference>
<dbReference type="InterPro" id="IPR004651">
    <property type="entry name" value="HisF"/>
</dbReference>
<feature type="active site" evidence="11">
    <location>
        <position position="11"/>
    </location>
</feature>
<dbReference type="SUPFAM" id="SSF51366">
    <property type="entry name" value="Ribulose-phoshate binding barrel"/>
    <property type="match status" value="1"/>
</dbReference>
<evidence type="ECO:0000256" key="6">
    <source>
        <dbReference type="ARBA" id="ARBA00022605"/>
    </source>
</evidence>
<dbReference type="InterPro" id="IPR011060">
    <property type="entry name" value="RibuloseP-bd_barrel"/>
</dbReference>
<keyword evidence="14" id="KW-1185">Reference proteome</keyword>
<protein>
    <recommendedName>
        <fullName evidence="11">Imidazole glycerol phosphate synthase subunit HisF</fullName>
        <ecNumber evidence="11">4.3.2.10</ecNumber>
    </recommendedName>
    <alternativeName>
        <fullName evidence="11">IGP synthase cyclase subunit</fullName>
    </alternativeName>
    <alternativeName>
        <fullName evidence="11">IGP synthase subunit HisF</fullName>
    </alternativeName>
    <alternativeName>
        <fullName evidence="11">ImGP synthase subunit HisF</fullName>
        <shortName evidence="11">IGPS subunit HisF</shortName>
    </alternativeName>
</protein>
<keyword evidence="7 11" id="KW-0368">Histidine biosynthesis</keyword>
<dbReference type="GO" id="GO:0000105">
    <property type="term" value="P:L-histidine biosynthetic process"/>
    <property type="evidence" value="ECO:0007669"/>
    <property type="project" value="UniProtKB-UniRule"/>
</dbReference>
<evidence type="ECO:0000256" key="11">
    <source>
        <dbReference type="HAMAP-Rule" id="MF_01013"/>
    </source>
</evidence>
<evidence type="ECO:0000256" key="2">
    <source>
        <dbReference type="ARBA" id="ARBA00005091"/>
    </source>
</evidence>
<evidence type="ECO:0000256" key="10">
    <source>
        <dbReference type="ARBA" id="ARBA00047838"/>
    </source>
</evidence>
<comment type="catalytic activity">
    <reaction evidence="10 11">
        <text>5-[(5-phospho-1-deoxy-D-ribulos-1-ylimino)methylamino]-1-(5-phospho-beta-D-ribosyl)imidazole-4-carboxamide + L-glutamine = D-erythro-1-(imidazol-4-yl)glycerol 3-phosphate + 5-amino-1-(5-phospho-beta-D-ribosyl)imidazole-4-carboxamide + L-glutamate + H(+)</text>
        <dbReference type="Rhea" id="RHEA:24793"/>
        <dbReference type="ChEBI" id="CHEBI:15378"/>
        <dbReference type="ChEBI" id="CHEBI:29985"/>
        <dbReference type="ChEBI" id="CHEBI:58278"/>
        <dbReference type="ChEBI" id="CHEBI:58359"/>
        <dbReference type="ChEBI" id="CHEBI:58475"/>
        <dbReference type="ChEBI" id="CHEBI:58525"/>
        <dbReference type="EC" id="4.3.2.10"/>
    </reaction>
</comment>
<dbReference type="GO" id="GO:0016829">
    <property type="term" value="F:lyase activity"/>
    <property type="evidence" value="ECO:0007669"/>
    <property type="project" value="UniProtKB-KW"/>
</dbReference>
<name>A0A6M1RMX9_9BACT</name>
<evidence type="ECO:0000313" key="13">
    <source>
        <dbReference type="EMBL" id="NGO38085.1"/>
    </source>
</evidence>
<evidence type="ECO:0000256" key="12">
    <source>
        <dbReference type="RuleBase" id="RU003657"/>
    </source>
</evidence>
<evidence type="ECO:0000256" key="1">
    <source>
        <dbReference type="ARBA" id="ARBA00004496"/>
    </source>
</evidence>
<dbReference type="NCBIfam" id="TIGR00735">
    <property type="entry name" value="hisF"/>
    <property type="match status" value="1"/>
</dbReference>
<keyword evidence="8 11" id="KW-0456">Lyase</keyword>
<evidence type="ECO:0000256" key="5">
    <source>
        <dbReference type="ARBA" id="ARBA00022490"/>
    </source>
</evidence>
<comment type="subunit">
    <text evidence="4 11">Heterodimer of HisH and HisF.</text>
</comment>
<keyword evidence="5 11" id="KW-0963">Cytoplasm</keyword>
<organism evidence="13 14">
    <name type="scientific">Limisphaera ngatamarikiensis</name>
    <dbReference type="NCBI Taxonomy" id="1324935"/>
    <lineage>
        <taxon>Bacteria</taxon>
        <taxon>Pseudomonadati</taxon>
        <taxon>Verrucomicrobiota</taxon>
        <taxon>Verrucomicrobiia</taxon>
        <taxon>Limisphaerales</taxon>
        <taxon>Limisphaeraceae</taxon>
        <taxon>Limisphaera</taxon>
    </lineage>
</organism>
<dbReference type="EC" id="4.3.2.10" evidence="11"/>
<reference evidence="13 14" key="1">
    <citation type="submission" date="2020-02" db="EMBL/GenBank/DDBJ databases">
        <title>Draft genome sequence of Limisphaera ngatamarikiensis NGM72.4T, a thermophilic Verrucomicrobia grouped in subdivision 3.</title>
        <authorList>
            <person name="Carere C.R."/>
            <person name="Steen J."/>
            <person name="Hugenholtz P."/>
            <person name="Stott M.B."/>
        </authorList>
    </citation>
    <scope>NUCLEOTIDE SEQUENCE [LARGE SCALE GENOMIC DNA]</scope>
    <source>
        <strain evidence="13 14">NGM72.4</strain>
    </source>
</reference>
<dbReference type="PANTHER" id="PTHR21235:SF2">
    <property type="entry name" value="IMIDAZOLE GLYCEROL PHOSPHATE SYNTHASE HISHF"/>
    <property type="match status" value="1"/>
</dbReference>
<dbReference type="HAMAP" id="MF_01013">
    <property type="entry name" value="HisF"/>
    <property type="match status" value="1"/>
</dbReference>